<dbReference type="InterPro" id="IPR000182">
    <property type="entry name" value="GNAT_dom"/>
</dbReference>
<dbReference type="EMBL" id="ABXU01000027">
    <property type="protein sequence ID" value="EEB34067.1"/>
    <property type="molecule type" value="Genomic_DNA"/>
</dbReference>
<accession>B6WSP4</accession>
<sequence length="175" mass="19873">MANGTRADEESRPIIWKDNELGGYMDIVHVRSHKKAWLPLLLVGDESEAMIDRYLDRGELFVLHDPDARGLCVVTRESEGVAEIKNLAVAAPWRRRGYGKALIEFVCARYASSCHSLQLGTGEVPSTLAFYRACGFVPFDRIPDFFTRNYPQPIVEEGILLRDMVYLRRRLSAGR</sequence>
<dbReference type="PROSITE" id="PS51186">
    <property type="entry name" value="GNAT"/>
    <property type="match status" value="1"/>
</dbReference>
<evidence type="ECO:0000259" key="1">
    <source>
        <dbReference type="PROSITE" id="PS51186"/>
    </source>
</evidence>
<organism evidence="2 3">
    <name type="scientific">Desulfovibrio piger ATCC 29098</name>
    <dbReference type="NCBI Taxonomy" id="411464"/>
    <lineage>
        <taxon>Bacteria</taxon>
        <taxon>Pseudomonadati</taxon>
        <taxon>Thermodesulfobacteriota</taxon>
        <taxon>Desulfovibrionia</taxon>
        <taxon>Desulfovibrionales</taxon>
        <taxon>Desulfovibrionaceae</taxon>
        <taxon>Desulfovibrio</taxon>
    </lineage>
</organism>
<dbReference type="Pfam" id="PF13508">
    <property type="entry name" value="Acetyltransf_7"/>
    <property type="match status" value="1"/>
</dbReference>
<evidence type="ECO:0000313" key="2">
    <source>
        <dbReference type="EMBL" id="EEB34067.1"/>
    </source>
</evidence>
<proteinExistence type="predicted"/>
<dbReference type="AlphaFoldDB" id="B6WSP4"/>
<evidence type="ECO:0000313" key="3">
    <source>
        <dbReference type="Proteomes" id="UP000003676"/>
    </source>
</evidence>
<dbReference type="STRING" id="901.DESPIGER_0500"/>
<comment type="caution">
    <text evidence="2">The sequence shown here is derived from an EMBL/GenBank/DDBJ whole genome shotgun (WGS) entry which is preliminary data.</text>
</comment>
<dbReference type="eggNOG" id="COG0456">
    <property type="taxonomic scope" value="Bacteria"/>
</dbReference>
<dbReference type="CDD" id="cd04301">
    <property type="entry name" value="NAT_SF"/>
    <property type="match status" value="1"/>
</dbReference>
<feature type="domain" description="N-acetyltransferase" evidence="1">
    <location>
        <begin position="25"/>
        <end position="172"/>
    </location>
</feature>
<dbReference type="GO" id="GO:0016747">
    <property type="term" value="F:acyltransferase activity, transferring groups other than amino-acyl groups"/>
    <property type="evidence" value="ECO:0007669"/>
    <property type="project" value="InterPro"/>
</dbReference>
<dbReference type="Proteomes" id="UP000003676">
    <property type="component" value="Unassembled WGS sequence"/>
</dbReference>
<dbReference type="HOGENOM" id="CLU_108859_0_0_7"/>
<dbReference type="SUPFAM" id="SSF55729">
    <property type="entry name" value="Acyl-CoA N-acyltransferases (Nat)"/>
    <property type="match status" value="1"/>
</dbReference>
<dbReference type="InterPro" id="IPR016181">
    <property type="entry name" value="Acyl_CoA_acyltransferase"/>
</dbReference>
<reference evidence="2 3" key="2">
    <citation type="submission" date="2008-10" db="EMBL/GenBank/DDBJ databases">
        <authorList>
            <person name="Fulton L."/>
            <person name="Clifton S."/>
            <person name="Fulton B."/>
            <person name="Xu J."/>
            <person name="Minx P."/>
            <person name="Pepin K.H."/>
            <person name="Johnson M."/>
            <person name="Bhonagiri V."/>
            <person name="Nash W.E."/>
            <person name="Mardis E.R."/>
            <person name="Wilson R.K."/>
        </authorList>
    </citation>
    <scope>NUCLEOTIDE SEQUENCE [LARGE SCALE GENOMIC DNA]</scope>
    <source>
        <strain evidence="2 3">ATCC 29098</strain>
    </source>
</reference>
<keyword evidence="2" id="KW-0808">Transferase</keyword>
<gene>
    <name evidence="2" type="ORF">DESPIG_01034</name>
</gene>
<name>B6WSP4_9BACT</name>
<dbReference type="Gene3D" id="3.40.630.30">
    <property type="match status" value="1"/>
</dbReference>
<protein>
    <submittedName>
        <fullName evidence="2">Acetyltransferase, GNAT family</fullName>
    </submittedName>
</protein>
<reference evidence="2 3" key="1">
    <citation type="submission" date="2008-10" db="EMBL/GenBank/DDBJ databases">
        <title>Draft genome sequence of Desulvovibrio piger (ATCC 29098).</title>
        <authorList>
            <person name="Sudarsanam P."/>
            <person name="Ley R."/>
            <person name="Guruge J."/>
            <person name="Turnbaugh P.J."/>
            <person name="Mahowald M."/>
            <person name="Liep D."/>
            <person name="Gordon J."/>
        </authorList>
    </citation>
    <scope>NUCLEOTIDE SEQUENCE [LARGE SCALE GENOMIC DNA]</scope>
    <source>
        <strain evidence="2 3">ATCC 29098</strain>
    </source>
</reference>